<dbReference type="Proteomes" id="UP000674938">
    <property type="component" value="Unassembled WGS sequence"/>
</dbReference>
<dbReference type="RefSeq" id="WP_209526267.1">
    <property type="nucleotide sequence ID" value="NZ_JAEEGA010000004.1"/>
</dbReference>
<evidence type="ECO:0000313" key="2">
    <source>
        <dbReference type="Proteomes" id="UP000674938"/>
    </source>
</evidence>
<gene>
    <name evidence="1" type="ORF">I6N95_07400</name>
</gene>
<dbReference type="PIRSF" id="PIRSF034981">
    <property type="entry name" value="Eut_put"/>
    <property type="match status" value="1"/>
</dbReference>
<dbReference type="AlphaFoldDB" id="A0A940SV84"/>
<accession>A0A940SV84</accession>
<organism evidence="1 2">
    <name type="scientific">Vagococcus allomyrinae</name>
    <dbReference type="NCBI Taxonomy" id="2794353"/>
    <lineage>
        <taxon>Bacteria</taxon>
        <taxon>Bacillati</taxon>
        <taxon>Bacillota</taxon>
        <taxon>Bacilli</taxon>
        <taxon>Lactobacillales</taxon>
        <taxon>Enterococcaceae</taxon>
        <taxon>Vagococcus</taxon>
    </lineage>
</organism>
<protein>
    <recommendedName>
        <fullName evidence="3">Ethanolamine utilization protein</fullName>
    </recommendedName>
</protein>
<keyword evidence="2" id="KW-1185">Reference proteome</keyword>
<reference evidence="1" key="1">
    <citation type="submission" date="2020-12" db="EMBL/GenBank/DDBJ databases">
        <title>Vagococcus allomyrinae sp. nov. and Enterococcus lavae sp. nov., isolated from the larvae of Allomyrina dichotoma.</title>
        <authorList>
            <person name="Lee S.D."/>
        </authorList>
    </citation>
    <scope>NUCLEOTIDE SEQUENCE</scope>
    <source>
        <strain evidence="1">BWB3-3</strain>
    </source>
</reference>
<dbReference type="InterPro" id="IPR013372">
    <property type="entry name" value="Eut_put"/>
</dbReference>
<dbReference type="EMBL" id="JAEEGA010000004">
    <property type="protein sequence ID" value="MBP1040826.1"/>
    <property type="molecule type" value="Genomic_DNA"/>
</dbReference>
<comment type="caution">
    <text evidence="1">The sequence shown here is derived from an EMBL/GenBank/DDBJ whole genome shotgun (WGS) entry which is preliminary data.</text>
</comment>
<proteinExistence type="predicted"/>
<sequence>MPDFEQLVAFVTEKVMEKLAYEKEQRPLCVLGATTKTLVKRLTDEGYQLVNHPSSDSSLCIAELSLGRLGRIAAMTPKDAEEELILAHLLTKKEVLVNTSGRTYASALGDCPYNMKKKISHLEEEWQRFGAIFMTNPVIKKENRLLSVHHLQEALKDGQRTITVSKETIITPLAKDLIREYQLILIKE</sequence>
<name>A0A940SV84_9ENTE</name>
<evidence type="ECO:0008006" key="3">
    <source>
        <dbReference type="Google" id="ProtNLM"/>
    </source>
</evidence>
<evidence type="ECO:0000313" key="1">
    <source>
        <dbReference type="EMBL" id="MBP1040826.1"/>
    </source>
</evidence>